<feature type="chain" id="PRO_5043922705" evidence="1">
    <location>
        <begin position="22"/>
        <end position="71"/>
    </location>
</feature>
<feature type="signal peptide" evidence="1">
    <location>
        <begin position="1"/>
        <end position="21"/>
    </location>
</feature>
<proteinExistence type="predicted"/>
<dbReference type="EMBL" id="MU865004">
    <property type="protein sequence ID" value="KAK4460780.1"/>
    <property type="molecule type" value="Genomic_DNA"/>
</dbReference>
<evidence type="ECO:0000256" key="1">
    <source>
        <dbReference type="SAM" id="SignalP"/>
    </source>
</evidence>
<comment type="caution">
    <text evidence="2">The sequence shown here is derived from an EMBL/GenBank/DDBJ whole genome shotgun (WGS) entry which is preliminary data.</text>
</comment>
<protein>
    <submittedName>
        <fullName evidence="2">Uncharacterized protein</fullName>
    </submittedName>
</protein>
<gene>
    <name evidence="2" type="ORF">QBC42DRAFT_271554</name>
</gene>
<keyword evidence="3" id="KW-1185">Reference proteome</keyword>
<keyword evidence="1" id="KW-0732">Signal</keyword>
<name>A0AAV9HJ49_9PEZI</name>
<dbReference type="AlphaFoldDB" id="A0AAV9HJ49"/>
<evidence type="ECO:0000313" key="2">
    <source>
        <dbReference type="EMBL" id="KAK4460780.1"/>
    </source>
</evidence>
<organism evidence="2 3">
    <name type="scientific">Cladorrhinum samala</name>
    <dbReference type="NCBI Taxonomy" id="585594"/>
    <lineage>
        <taxon>Eukaryota</taxon>
        <taxon>Fungi</taxon>
        <taxon>Dikarya</taxon>
        <taxon>Ascomycota</taxon>
        <taxon>Pezizomycotina</taxon>
        <taxon>Sordariomycetes</taxon>
        <taxon>Sordariomycetidae</taxon>
        <taxon>Sordariales</taxon>
        <taxon>Podosporaceae</taxon>
        <taxon>Cladorrhinum</taxon>
    </lineage>
</organism>
<sequence>MGHPVSLLDLTPLVIFRLACGQMSHPTTTSDIPTSRPFSFNSTSSYNASLSLKTPSPAQIQPIQPIDYMAI</sequence>
<reference evidence="2" key="1">
    <citation type="journal article" date="2023" name="Mol. Phylogenet. Evol.">
        <title>Genome-scale phylogeny and comparative genomics of the fungal order Sordariales.</title>
        <authorList>
            <person name="Hensen N."/>
            <person name="Bonometti L."/>
            <person name="Westerberg I."/>
            <person name="Brannstrom I.O."/>
            <person name="Guillou S."/>
            <person name="Cros-Aarteil S."/>
            <person name="Calhoun S."/>
            <person name="Haridas S."/>
            <person name="Kuo A."/>
            <person name="Mondo S."/>
            <person name="Pangilinan J."/>
            <person name="Riley R."/>
            <person name="LaButti K."/>
            <person name="Andreopoulos B."/>
            <person name="Lipzen A."/>
            <person name="Chen C."/>
            <person name="Yan M."/>
            <person name="Daum C."/>
            <person name="Ng V."/>
            <person name="Clum A."/>
            <person name="Steindorff A."/>
            <person name="Ohm R.A."/>
            <person name="Martin F."/>
            <person name="Silar P."/>
            <person name="Natvig D.O."/>
            <person name="Lalanne C."/>
            <person name="Gautier V."/>
            <person name="Ament-Velasquez S.L."/>
            <person name="Kruys A."/>
            <person name="Hutchinson M.I."/>
            <person name="Powell A.J."/>
            <person name="Barry K."/>
            <person name="Miller A.N."/>
            <person name="Grigoriev I.V."/>
            <person name="Debuchy R."/>
            <person name="Gladieux P."/>
            <person name="Hiltunen Thoren M."/>
            <person name="Johannesson H."/>
        </authorList>
    </citation>
    <scope>NUCLEOTIDE SEQUENCE</scope>
    <source>
        <strain evidence="2">PSN324</strain>
    </source>
</reference>
<accession>A0AAV9HJ49</accession>
<dbReference type="Proteomes" id="UP001321749">
    <property type="component" value="Unassembled WGS sequence"/>
</dbReference>
<reference evidence="2" key="2">
    <citation type="submission" date="2023-06" db="EMBL/GenBank/DDBJ databases">
        <authorList>
            <consortium name="Lawrence Berkeley National Laboratory"/>
            <person name="Mondo S.J."/>
            <person name="Hensen N."/>
            <person name="Bonometti L."/>
            <person name="Westerberg I."/>
            <person name="Brannstrom I.O."/>
            <person name="Guillou S."/>
            <person name="Cros-Aarteil S."/>
            <person name="Calhoun S."/>
            <person name="Haridas S."/>
            <person name="Kuo A."/>
            <person name="Pangilinan J."/>
            <person name="Riley R."/>
            <person name="Labutti K."/>
            <person name="Andreopoulos B."/>
            <person name="Lipzen A."/>
            <person name="Chen C."/>
            <person name="Yanf M."/>
            <person name="Daum C."/>
            <person name="Ng V."/>
            <person name="Clum A."/>
            <person name="Steindorff A."/>
            <person name="Ohm R."/>
            <person name="Martin F."/>
            <person name="Silar P."/>
            <person name="Natvig D."/>
            <person name="Lalanne C."/>
            <person name="Gautier V."/>
            <person name="Ament-Velasquez S.L."/>
            <person name="Kruys A."/>
            <person name="Hutchinson M.I."/>
            <person name="Powell A.J."/>
            <person name="Barry K."/>
            <person name="Miller A.N."/>
            <person name="Grigoriev I.V."/>
            <person name="Debuchy R."/>
            <person name="Gladieux P."/>
            <person name="Thoren M.H."/>
            <person name="Johannesson H."/>
        </authorList>
    </citation>
    <scope>NUCLEOTIDE SEQUENCE</scope>
    <source>
        <strain evidence="2">PSN324</strain>
    </source>
</reference>
<evidence type="ECO:0000313" key="3">
    <source>
        <dbReference type="Proteomes" id="UP001321749"/>
    </source>
</evidence>